<organism evidence="1 2">
    <name type="scientific">Aristaeella lactis</name>
    <dbReference type="NCBI Taxonomy" id="3046383"/>
    <lineage>
        <taxon>Bacteria</taxon>
        <taxon>Bacillati</taxon>
        <taxon>Bacillota</taxon>
        <taxon>Clostridia</taxon>
        <taxon>Eubacteriales</taxon>
        <taxon>Aristaeellaceae</taxon>
        <taxon>Aristaeella</taxon>
    </lineage>
</organism>
<name>A0AC61PLN6_9FIRM</name>
<keyword evidence="2" id="KW-1185">Reference proteome</keyword>
<evidence type="ECO:0000313" key="2">
    <source>
        <dbReference type="Proteomes" id="UP000192328"/>
    </source>
</evidence>
<dbReference type="Proteomes" id="UP000192328">
    <property type="component" value="Unassembled WGS sequence"/>
</dbReference>
<protein>
    <submittedName>
        <fullName evidence="1">Multimeric flavodoxin WrbA</fullName>
    </submittedName>
</protein>
<evidence type="ECO:0000313" key="1">
    <source>
        <dbReference type="EMBL" id="SMC64799.1"/>
    </source>
</evidence>
<reference evidence="1" key="1">
    <citation type="submission" date="2017-04" db="EMBL/GenBank/DDBJ databases">
        <authorList>
            <person name="Varghese N."/>
            <person name="Submissions S."/>
        </authorList>
    </citation>
    <scope>NUCLEOTIDE SEQUENCE</scope>
    <source>
        <strain evidence="1">WTE2008</strain>
    </source>
</reference>
<accession>A0AC61PLN6</accession>
<comment type="caution">
    <text evidence="1">The sequence shown here is derived from an EMBL/GenBank/DDBJ whole genome shotgun (WGS) entry which is preliminary data.</text>
</comment>
<sequence length="232" mass="26575">MKIVLIHGQNHKGSTYHIGRMVAEKTSPEGTIAEFFLPGDLNHFCTGCYACVEDVTKCPFYEEKIRIMREVESADLLIFTTPTYCLRESAQMKSFMDLTFNYWMSHRPRKCMFSKKAVVISTAAGKGAKKAAKSVANALFYWGIPRIWTYGICVQAMSWDGIRSRKKQKIEKDISRIAGKVLRKEHVKAGLRTKGLFLLMRMMQKANLGSGEADRAYWETNGWLAKERPWKQ</sequence>
<gene>
    <name evidence="1" type="ORF">SAMN06297397_1750</name>
</gene>
<proteinExistence type="predicted"/>
<dbReference type="EMBL" id="FWXZ01000003">
    <property type="protein sequence ID" value="SMC64799.1"/>
    <property type="molecule type" value="Genomic_DNA"/>
</dbReference>